<organism evidence="2">
    <name type="scientific">marine metagenome</name>
    <dbReference type="NCBI Taxonomy" id="408172"/>
    <lineage>
        <taxon>unclassified sequences</taxon>
        <taxon>metagenomes</taxon>
        <taxon>ecological metagenomes</taxon>
    </lineage>
</organism>
<evidence type="ECO:0000313" key="2">
    <source>
        <dbReference type="EMBL" id="SVD44683.1"/>
    </source>
</evidence>
<protein>
    <recommendedName>
        <fullName evidence="1">Helicase HerA central domain-containing protein</fullName>
    </recommendedName>
</protein>
<dbReference type="Pfam" id="PF01935">
    <property type="entry name" value="DUF87"/>
    <property type="match status" value="1"/>
</dbReference>
<dbReference type="SUPFAM" id="SSF52540">
    <property type="entry name" value="P-loop containing nucleoside triphosphate hydrolases"/>
    <property type="match status" value="1"/>
</dbReference>
<proteinExistence type="predicted"/>
<dbReference type="EMBL" id="UINC01151210">
    <property type="protein sequence ID" value="SVD44683.1"/>
    <property type="molecule type" value="Genomic_DNA"/>
</dbReference>
<accession>A0A382VDU8</accession>
<dbReference type="PANTHER" id="PTHR30121:SF6">
    <property type="entry name" value="SLR6007 PROTEIN"/>
    <property type="match status" value="1"/>
</dbReference>
<name>A0A382VDU8_9ZZZZ</name>
<sequence length="177" mass="19441">MSFIIGKTKDEQPVELSIKSMQRHFACFGSSGSGKTVASKVLVEEFGRNKIPVIAFDPQGDIASLAANAGYDSLVEHGIDRELYDSFTDHTEVLIWTPGSSKGLPLCINPLQFEGMEKLSTEDQLRFLSATAKNIAGLLGYDLDTDDGKSVDSVLTEIFSYCIRSNIHLEKFENLIS</sequence>
<dbReference type="Gene3D" id="3.40.50.300">
    <property type="entry name" value="P-loop containing nucleotide triphosphate hydrolases"/>
    <property type="match status" value="1"/>
</dbReference>
<dbReference type="InterPro" id="IPR027417">
    <property type="entry name" value="P-loop_NTPase"/>
</dbReference>
<gene>
    <name evidence="2" type="ORF">METZ01_LOCUS397537</name>
</gene>
<feature type="domain" description="Helicase HerA central" evidence="1">
    <location>
        <begin position="5"/>
        <end position="111"/>
    </location>
</feature>
<evidence type="ECO:0000259" key="1">
    <source>
        <dbReference type="Pfam" id="PF01935"/>
    </source>
</evidence>
<dbReference type="PANTHER" id="PTHR30121">
    <property type="entry name" value="UNCHARACTERIZED PROTEIN YJGR-RELATED"/>
    <property type="match status" value="1"/>
</dbReference>
<dbReference type="AlphaFoldDB" id="A0A382VDU8"/>
<dbReference type="InterPro" id="IPR051162">
    <property type="entry name" value="T4SS_component"/>
</dbReference>
<dbReference type="InterPro" id="IPR002789">
    <property type="entry name" value="HerA_central"/>
</dbReference>
<reference evidence="2" key="1">
    <citation type="submission" date="2018-05" db="EMBL/GenBank/DDBJ databases">
        <authorList>
            <person name="Lanie J.A."/>
            <person name="Ng W.-L."/>
            <person name="Kazmierczak K.M."/>
            <person name="Andrzejewski T.M."/>
            <person name="Davidsen T.M."/>
            <person name="Wayne K.J."/>
            <person name="Tettelin H."/>
            <person name="Glass J.I."/>
            <person name="Rusch D."/>
            <person name="Podicherti R."/>
            <person name="Tsui H.-C.T."/>
            <person name="Winkler M.E."/>
        </authorList>
    </citation>
    <scope>NUCLEOTIDE SEQUENCE</scope>
</reference>
<feature type="non-terminal residue" evidence="2">
    <location>
        <position position="177"/>
    </location>
</feature>